<feature type="transmembrane region" description="Helical" evidence="1">
    <location>
        <begin position="52"/>
        <end position="74"/>
    </location>
</feature>
<keyword evidence="1" id="KW-0812">Transmembrane</keyword>
<dbReference type="EMBL" id="CP036172">
    <property type="protein sequence ID" value="QSZ66866.1"/>
    <property type="molecule type" value="Genomic_DNA"/>
</dbReference>
<evidence type="ECO:0000256" key="1">
    <source>
        <dbReference type="SAM" id="Phobius"/>
    </source>
</evidence>
<evidence type="ECO:0008006" key="4">
    <source>
        <dbReference type="Google" id="ProtNLM"/>
    </source>
</evidence>
<evidence type="ECO:0000313" key="2">
    <source>
        <dbReference type="EMBL" id="QSZ66866.1"/>
    </source>
</evidence>
<dbReference type="RefSeq" id="WP_265582235.1">
    <property type="nucleotide sequence ID" value="NZ_CP036172.1"/>
</dbReference>
<accession>A0A8A3S5G1</accession>
<keyword evidence="3" id="KW-1185">Reference proteome</keyword>
<dbReference type="Proteomes" id="UP001042704">
    <property type="component" value="Chromosome"/>
</dbReference>
<keyword evidence="1" id="KW-1133">Transmembrane helix</keyword>
<dbReference type="InterPro" id="IPR046139">
    <property type="entry name" value="DUF6141"/>
</dbReference>
<dbReference type="KEGG" id="maqe:RJ40_04840"/>
<keyword evidence="1" id="KW-0472">Membrane</keyword>
<feature type="transmembrane region" description="Helical" evidence="1">
    <location>
        <begin position="12"/>
        <end position="32"/>
    </location>
</feature>
<dbReference type="AlphaFoldDB" id="A0A8A3S5G1"/>
<name>A0A8A3S5G1_9EURY</name>
<reference evidence="2" key="1">
    <citation type="journal article" date="2001" name="Int. J. Syst. Evol. Microbiol.">
        <title>Methanofollis aquaemaris sp. nov., a methanogen isolated from an aquaculture fish pond.</title>
        <authorList>
            <person name="Lai M.C."/>
            <person name="Chen S.C."/>
        </authorList>
    </citation>
    <scope>NUCLEOTIDE SEQUENCE</scope>
    <source>
        <strain evidence="2">N2F9704</strain>
    </source>
</reference>
<dbReference type="GeneID" id="76423665"/>
<sequence length="166" mass="18881">MTEVRCREVQHFTSPWLWAFLLFIAGLAWWSAVQQLVLGIPFGNNPASDGGVVIIALIFGILFPLFFVVTHLTVEVRDDGIYYRFFPLHLGFRAIPWEEISRLEACTYRPFVEFGGWGIRWGGRNRRAYSTGGDRGVRVYLRDGQMVLLGSRDPEALVAAVNAEMR</sequence>
<reference evidence="2" key="2">
    <citation type="submission" date="2019-02" db="EMBL/GenBank/DDBJ databases">
        <authorList>
            <person name="Chen S.-C."/>
            <person name="Chien H.-H."/>
            <person name="Lai M.-C."/>
        </authorList>
    </citation>
    <scope>NUCLEOTIDE SEQUENCE</scope>
    <source>
        <strain evidence="2">N2F9704</strain>
    </source>
</reference>
<organism evidence="2 3">
    <name type="scientific">Methanofollis aquaemaris</name>
    <dbReference type="NCBI Taxonomy" id="126734"/>
    <lineage>
        <taxon>Archaea</taxon>
        <taxon>Methanobacteriati</taxon>
        <taxon>Methanobacteriota</taxon>
        <taxon>Stenosarchaea group</taxon>
        <taxon>Methanomicrobia</taxon>
        <taxon>Methanomicrobiales</taxon>
        <taxon>Methanomicrobiaceae</taxon>
        <taxon>Methanofollis</taxon>
    </lineage>
</organism>
<dbReference type="Pfam" id="PF19638">
    <property type="entry name" value="DUF6141"/>
    <property type="match status" value="1"/>
</dbReference>
<evidence type="ECO:0000313" key="3">
    <source>
        <dbReference type="Proteomes" id="UP001042704"/>
    </source>
</evidence>
<gene>
    <name evidence="2" type="ORF">RJ40_04840</name>
</gene>
<protein>
    <recommendedName>
        <fullName evidence="4">Bacterial Pleckstrin homology domain-containing protein</fullName>
    </recommendedName>
</protein>
<proteinExistence type="predicted"/>